<reference evidence="2 3" key="1">
    <citation type="submission" date="2019-07" db="EMBL/GenBank/DDBJ databases">
        <title>Draft genome assembly of a fouling barnacle, Amphibalanus amphitrite (Darwin, 1854): The first reference genome for Thecostraca.</title>
        <authorList>
            <person name="Kim W."/>
        </authorList>
    </citation>
    <scope>NUCLEOTIDE SEQUENCE [LARGE SCALE GENOMIC DNA]</scope>
    <source>
        <strain evidence="2">SNU_AA5</strain>
        <tissue evidence="2">Soma without cirri and trophi</tissue>
    </source>
</reference>
<dbReference type="EMBL" id="VIIS01000785">
    <property type="protein sequence ID" value="KAF0305038.1"/>
    <property type="molecule type" value="Genomic_DNA"/>
</dbReference>
<evidence type="ECO:0000256" key="1">
    <source>
        <dbReference type="SAM" id="MobiDB-lite"/>
    </source>
</evidence>
<organism evidence="2 3">
    <name type="scientific">Amphibalanus amphitrite</name>
    <name type="common">Striped barnacle</name>
    <name type="synonym">Balanus amphitrite</name>
    <dbReference type="NCBI Taxonomy" id="1232801"/>
    <lineage>
        <taxon>Eukaryota</taxon>
        <taxon>Metazoa</taxon>
        <taxon>Ecdysozoa</taxon>
        <taxon>Arthropoda</taxon>
        <taxon>Crustacea</taxon>
        <taxon>Multicrustacea</taxon>
        <taxon>Cirripedia</taxon>
        <taxon>Thoracica</taxon>
        <taxon>Thoracicalcarea</taxon>
        <taxon>Balanomorpha</taxon>
        <taxon>Balanoidea</taxon>
        <taxon>Balanidae</taxon>
        <taxon>Amphibalaninae</taxon>
        <taxon>Amphibalanus</taxon>
    </lineage>
</organism>
<evidence type="ECO:0000313" key="2">
    <source>
        <dbReference type="EMBL" id="KAF0305038.1"/>
    </source>
</evidence>
<name>A0A6A4WSC2_AMPAM</name>
<dbReference type="Proteomes" id="UP000440578">
    <property type="component" value="Unassembled WGS sequence"/>
</dbReference>
<keyword evidence="3" id="KW-1185">Reference proteome</keyword>
<proteinExistence type="predicted"/>
<evidence type="ECO:0000313" key="3">
    <source>
        <dbReference type="Proteomes" id="UP000440578"/>
    </source>
</evidence>
<accession>A0A6A4WSC2</accession>
<feature type="compositionally biased region" description="Basic and acidic residues" evidence="1">
    <location>
        <begin position="230"/>
        <end position="239"/>
    </location>
</feature>
<sequence length="260" mass="28035">MSRTSRVFKLFGGVSGQPSGWSTKSFRKVDTKTTKPVSKLGKKTTKSVIKSDKKVVEVARTSATKITAQSQVEVQRYPEDARCCHPAVARLAPAIGGGQLSDLAHLSLPNNHQVLPVPMQGRAGGHGLTVLSAVSIELAQQRSQLQKDVISRCGGGKADVCDLHPVLEAQGDAAKSIEWLKTDQENVKTALSEVRSVVLSGQASIAQDVTGLQSSQEELKDAVADDQDDAHERPGDHQQRPNRASCRTGKSREGYYSWPE</sequence>
<dbReference type="AlphaFoldDB" id="A0A6A4WSC2"/>
<protein>
    <submittedName>
        <fullName evidence="2">Uncharacterized protein</fullName>
    </submittedName>
</protein>
<gene>
    <name evidence="2" type="ORF">FJT64_023260</name>
</gene>
<feature type="region of interest" description="Disordered" evidence="1">
    <location>
        <begin position="210"/>
        <end position="260"/>
    </location>
</feature>
<comment type="caution">
    <text evidence="2">The sequence shown here is derived from an EMBL/GenBank/DDBJ whole genome shotgun (WGS) entry which is preliminary data.</text>
</comment>